<name>A0A7N2QXL7_QUELO</name>
<dbReference type="AlphaFoldDB" id="A0A7N2QXL7"/>
<evidence type="ECO:0000313" key="5">
    <source>
        <dbReference type="Proteomes" id="UP000594261"/>
    </source>
</evidence>
<reference evidence="4" key="2">
    <citation type="submission" date="2021-01" db="UniProtKB">
        <authorList>
            <consortium name="EnsemblPlants"/>
        </authorList>
    </citation>
    <scope>IDENTIFICATION</scope>
</reference>
<feature type="compositionally biased region" description="Basic and acidic residues" evidence="3">
    <location>
        <begin position="145"/>
        <end position="170"/>
    </location>
</feature>
<dbReference type="EMBL" id="LRBV02000001">
    <property type="status" value="NOT_ANNOTATED_CDS"/>
    <property type="molecule type" value="Genomic_DNA"/>
</dbReference>
<organism evidence="4 5">
    <name type="scientific">Quercus lobata</name>
    <name type="common">Valley oak</name>
    <dbReference type="NCBI Taxonomy" id="97700"/>
    <lineage>
        <taxon>Eukaryota</taxon>
        <taxon>Viridiplantae</taxon>
        <taxon>Streptophyta</taxon>
        <taxon>Embryophyta</taxon>
        <taxon>Tracheophyta</taxon>
        <taxon>Spermatophyta</taxon>
        <taxon>Magnoliopsida</taxon>
        <taxon>eudicotyledons</taxon>
        <taxon>Gunneridae</taxon>
        <taxon>Pentapetalae</taxon>
        <taxon>rosids</taxon>
        <taxon>fabids</taxon>
        <taxon>Fagales</taxon>
        <taxon>Fagaceae</taxon>
        <taxon>Quercus</taxon>
    </lineage>
</organism>
<dbReference type="Proteomes" id="UP000594261">
    <property type="component" value="Chromosome 1"/>
</dbReference>
<evidence type="ECO:0000256" key="3">
    <source>
        <dbReference type="SAM" id="MobiDB-lite"/>
    </source>
</evidence>
<dbReference type="Pfam" id="PF00201">
    <property type="entry name" value="UDPGT"/>
    <property type="match status" value="1"/>
</dbReference>
<dbReference type="OMA" id="CFINGHI"/>
<feature type="region of interest" description="Disordered" evidence="3">
    <location>
        <begin position="143"/>
        <end position="177"/>
    </location>
</feature>
<dbReference type="GO" id="GO:0008194">
    <property type="term" value="F:UDP-glycosyltransferase activity"/>
    <property type="evidence" value="ECO:0007669"/>
    <property type="project" value="InterPro"/>
</dbReference>
<keyword evidence="2" id="KW-0808">Transferase</keyword>
<dbReference type="PANTHER" id="PTHR48045:SF22">
    <property type="entry name" value="UDP-GLUCURONOSYL_UDP-GLUCOSYLTRANSFERASE"/>
    <property type="match status" value="1"/>
</dbReference>
<reference evidence="4 5" key="1">
    <citation type="journal article" date="2016" name="G3 (Bethesda)">
        <title>First Draft Assembly and Annotation of the Genome of a California Endemic Oak Quercus lobata Nee (Fagaceae).</title>
        <authorList>
            <person name="Sork V.L."/>
            <person name="Fitz-Gibbon S.T."/>
            <person name="Puiu D."/>
            <person name="Crepeau M."/>
            <person name="Gugger P.F."/>
            <person name="Sherman R."/>
            <person name="Stevens K."/>
            <person name="Langley C.H."/>
            <person name="Pellegrini M."/>
            <person name="Salzberg S.L."/>
        </authorList>
    </citation>
    <scope>NUCLEOTIDE SEQUENCE [LARGE SCALE GENOMIC DNA]</scope>
    <source>
        <strain evidence="4 5">cv. SW786</strain>
    </source>
</reference>
<dbReference type="FunCoup" id="A0A7N2QXL7">
    <property type="interactions" value="74"/>
</dbReference>
<dbReference type="InParanoid" id="A0A7N2QXL7"/>
<dbReference type="SUPFAM" id="SSF53756">
    <property type="entry name" value="UDP-Glycosyltransferase/glycogen phosphorylase"/>
    <property type="match status" value="1"/>
</dbReference>
<sequence>MKNPPKTMAETLLKAQKYMNAEDALAAIRDAERPGDKGKKEDDCRGQKRERPDRWSNDEGKMKDDKTPRTVKFTPLVMPVDKILMQIKDEHYLKWPRPLHSSPNIRDNNKYCRFHKDHDHYTEDCRDLKEQIEELIRKGKLQQYVKKEESSRFRDGNKKQRDSSLRDKHNTSQPPHNVIREIKTIAGGPFTSGSFRSLRKALIPILMAHPVSDMNSIKAKPTTQCHVVAMPSPGRGHINPMMNLCKILASKNSNILVTFVVTEEWLGFIGSDPKPDSIRFGTIPNVVPSELVRAADISSFTEAVMTKLEAPFVRLLDQLEPPVTVIMADTFLFWAVGVGNRRNIPVASFWPMSPSMFTIIQHVDLLVKNSHFPSDSAKFEEHVDYIPGISSTQLMNIPFDGRNQQTTKWILEAFSWVNKAQYLLLTSIYEFESKVFDVLKAKFSFPVYAMDQIVPNFDFGENTNHSDNNYLHWLDYQPRSSVLYISMGSFLSFSSAQMDEIAIGLCDSGVRFFWVARDETSRLKDVCGHRGLVVPWCDQLMVLSHSSIGGFWSHCGWSSTREGMLCGLPFLTFPIIFDQILNSKLIVEDWKIGWRVKQDVGMNNLVSRVEISRLVQKFMNFENDEVKEIRTRASEFQQICQRAIAKGGSSETNINAFIQDLSHSMVIE</sequence>
<accession>A0A7N2QXL7</accession>
<dbReference type="EnsemblPlants" id="QL01p026726:mrna">
    <property type="protein sequence ID" value="QL01p026726:mrna"/>
    <property type="gene ID" value="QL01p026726"/>
</dbReference>
<evidence type="ECO:0000313" key="4">
    <source>
        <dbReference type="EnsemblPlants" id="QL01p026726:mrna"/>
    </source>
</evidence>
<feature type="compositionally biased region" description="Basic and acidic residues" evidence="3">
    <location>
        <begin position="29"/>
        <end position="68"/>
    </location>
</feature>
<dbReference type="Gene3D" id="3.40.50.2000">
    <property type="entry name" value="Glycogen Phosphorylase B"/>
    <property type="match status" value="2"/>
</dbReference>
<keyword evidence="1" id="KW-0328">Glycosyltransferase</keyword>
<dbReference type="Gramene" id="QL01p026726:mrna">
    <property type="protein sequence ID" value="QL01p026726:mrna"/>
    <property type="gene ID" value="QL01p026726"/>
</dbReference>
<dbReference type="InterPro" id="IPR002213">
    <property type="entry name" value="UDP_glucos_trans"/>
</dbReference>
<proteinExistence type="predicted"/>
<protein>
    <submittedName>
        <fullName evidence="4">Uncharacterized protein</fullName>
    </submittedName>
</protein>
<dbReference type="FunFam" id="3.40.50.2000:FF:000152">
    <property type="entry name" value="Glycosyltransferase"/>
    <property type="match status" value="1"/>
</dbReference>
<evidence type="ECO:0000256" key="1">
    <source>
        <dbReference type="ARBA" id="ARBA00022676"/>
    </source>
</evidence>
<keyword evidence="5" id="KW-1185">Reference proteome</keyword>
<evidence type="ECO:0000256" key="2">
    <source>
        <dbReference type="ARBA" id="ARBA00022679"/>
    </source>
</evidence>
<feature type="region of interest" description="Disordered" evidence="3">
    <location>
        <begin position="27"/>
        <end position="68"/>
    </location>
</feature>
<dbReference type="CDD" id="cd03784">
    <property type="entry name" value="GT1_Gtf-like"/>
    <property type="match status" value="1"/>
</dbReference>
<dbReference type="PANTHER" id="PTHR48045">
    <property type="entry name" value="UDP-GLYCOSYLTRANSFERASE 72B1"/>
    <property type="match status" value="1"/>
</dbReference>